<dbReference type="Pfam" id="PF13279">
    <property type="entry name" value="4HBT_2"/>
    <property type="match status" value="1"/>
</dbReference>
<dbReference type="PANTHER" id="PTHR31793">
    <property type="entry name" value="4-HYDROXYBENZOYL-COA THIOESTERASE FAMILY MEMBER"/>
    <property type="match status" value="1"/>
</dbReference>
<dbReference type="Gene3D" id="3.10.129.10">
    <property type="entry name" value="Hotdog Thioesterase"/>
    <property type="match status" value="1"/>
</dbReference>
<dbReference type="AlphaFoldDB" id="A0A5C7FDP0"/>
<gene>
    <name evidence="1" type="ORF">FUA23_18035</name>
</gene>
<dbReference type="InterPro" id="IPR050563">
    <property type="entry name" value="4-hydroxybenzoyl-CoA_TE"/>
</dbReference>
<dbReference type="InterPro" id="IPR029069">
    <property type="entry name" value="HotDog_dom_sf"/>
</dbReference>
<dbReference type="RefSeq" id="WP_147932165.1">
    <property type="nucleotide sequence ID" value="NZ_VOXD01000034.1"/>
</dbReference>
<organism evidence="1 2">
    <name type="scientific">Neolewinella aurantiaca</name>
    <dbReference type="NCBI Taxonomy" id="2602767"/>
    <lineage>
        <taxon>Bacteria</taxon>
        <taxon>Pseudomonadati</taxon>
        <taxon>Bacteroidota</taxon>
        <taxon>Saprospiria</taxon>
        <taxon>Saprospirales</taxon>
        <taxon>Lewinellaceae</taxon>
        <taxon>Neolewinella</taxon>
    </lineage>
</organism>
<evidence type="ECO:0000313" key="2">
    <source>
        <dbReference type="Proteomes" id="UP000321907"/>
    </source>
</evidence>
<keyword evidence="2" id="KW-1185">Reference proteome</keyword>
<dbReference type="Proteomes" id="UP000321907">
    <property type="component" value="Unassembled WGS sequence"/>
</dbReference>
<dbReference type="PANTHER" id="PTHR31793:SF39">
    <property type="entry name" value="THIOESTERASE_THIOL ESTER DEHYDRASE-ISOMERASE"/>
    <property type="match status" value="1"/>
</dbReference>
<dbReference type="OrthoDB" id="9799036at2"/>
<dbReference type="GO" id="GO:0047617">
    <property type="term" value="F:fatty acyl-CoA hydrolase activity"/>
    <property type="evidence" value="ECO:0007669"/>
    <property type="project" value="TreeGrafter"/>
</dbReference>
<comment type="caution">
    <text evidence="1">The sequence shown here is derived from an EMBL/GenBank/DDBJ whole genome shotgun (WGS) entry which is preliminary data.</text>
</comment>
<reference evidence="1 2" key="1">
    <citation type="submission" date="2019-08" db="EMBL/GenBank/DDBJ databases">
        <title>Lewinella sp. strain SSH13 Genome sequencing and assembly.</title>
        <authorList>
            <person name="Kim I."/>
        </authorList>
    </citation>
    <scope>NUCLEOTIDE SEQUENCE [LARGE SCALE GENOMIC DNA]</scope>
    <source>
        <strain evidence="1 2">SSH13</strain>
    </source>
</reference>
<proteinExistence type="predicted"/>
<protein>
    <submittedName>
        <fullName evidence="1">Acyl-CoA thioesterase</fullName>
    </submittedName>
</protein>
<name>A0A5C7FDP0_9BACT</name>
<sequence length="143" mass="16455">MSRLTLNDFKVKTSLPVQWGDMDAANHVNNSVYMRWVESARLAYFTEMGMDTSFSGQDAGPILAWQDCKYILPVTYPDTVTIGIRTLQVEPDRFRMECGIFSEKHDRLVAIAKQVIVPYDFRQLHKIPMPEAWLLGIDRIEEG</sequence>
<dbReference type="CDD" id="cd00586">
    <property type="entry name" value="4HBT"/>
    <property type="match status" value="1"/>
</dbReference>
<accession>A0A5C7FDP0</accession>
<dbReference type="EMBL" id="VOXD01000034">
    <property type="protein sequence ID" value="TXF87600.1"/>
    <property type="molecule type" value="Genomic_DNA"/>
</dbReference>
<dbReference type="SUPFAM" id="SSF54637">
    <property type="entry name" value="Thioesterase/thiol ester dehydrase-isomerase"/>
    <property type="match status" value="1"/>
</dbReference>
<evidence type="ECO:0000313" key="1">
    <source>
        <dbReference type="EMBL" id="TXF87600.1"/>
    </source>
</evidence>